<evidence type="ECO:0000256" key="5">
    <source>
        <dbReference type="ARBA" id="ARBA00023002"/>
    </source>
</evidence>
<proteinExistence type="inferred from homology"/>
<dbReference type="Gene3D" id="1.10.540.10">
    <property type="entry name" value="Acyl-CoA dehydrogenase/oxidase, N-terminal domain"/>
    <property type="match status" value="1"/>
</dbReference>
<protein>
    <submittedName>
        <fullName evidence="10">Acyl-CoA dehydrogenase</fullName>
    </submittedName>
</protein>
<dbReference type="Gene3D" id="1.20.140.10">
    <property type="entry name" value="Butyryl-CoA Dehydrogenase, subunit A, domain 3"/>
    <property type="match status" value="1"/>
</dbReference>
<dbReference type="Proteomes" id="UP000198242">
    <property type="component" value="Chromosome I"/>
</dbReference>
<dbReference type="GO" id="GO:0003995">
    <property type="term" value="F:acyl-CoA dehydrogenase activity"/>
    <property type="evidence" value="ECO:0007669"/>
    <property type="project" value="InterPro"/>
</dbReference>
<comment type="cofactor">
    <cofactor evidence="1 6">
        <name>FAD</name>
        <dbReference type="ChEBI" id="CHEBI:57692"/>
    </cofactor>
</comment>
<sequence>MDEASYPPRTPANVPGRWVWTTSPGAGTLVAMDQHLYDPVHEEFRALCREFLAREAVPHHERWEAAGIVDREVWRKAGAAGLLGMDVDEAYGGGGQRDFRFHAVLDEEIVAAGCAGLGFGLHNDVVAPYLTELTTDDQRKRWLPGFCSGDLVTAIAMSEPGAGSDLAGVRTSAVRDGDTYVLNGQKTFITNGEMADLVVVVAKTAPDRGAHGVSLLAVETGTPGFSRGRRLAKVGLKANDTAELFFDDCRVPAENLIGTEHHGFYHLMANLPRERLSIAVAAVAACEKLLALTLDHARTREAFGRPIGKFQHNRFLLAELDTEVTIARTFINHCVAEFNAGRLSVTDAAKAKWWTTELQNRVADRCLQLHGGYGFMLEYPVAKAWLDGRVQTIYGGTTEIMKEIIGRGLGL</sequence>
<reference evidence="11" key="1">
    <citation type="submission" date="2016-06" db="EMBL/GenBank/DDBJ databases">
        <authorList>
            <person name="Varghese N."/>
            <person name="Submissions Spin"/>
        </authorList>
    </citation>
    <scope>NUCLEOTIDE SEQUENCE [LARGE SCALE GENOMIC DNA]</scope>
    <source>
        <strain evidence="11">DSM 43909</strain>
    </source>
</reference>
<organism evidence="10 11">
    <name type="scientific">Micromonospora viridifaciens</name>
    <dbReference type="NCBI Taxonomy" id="1881"/>
    <lineage>
        <taxon>Bacteria</taxon>
        <taxon>Bacillati</taxon>
        <taxon>Actinomycetota</taxon>
        <taxon>Actinomycetes</taxon>
        <taxon>Micromonosporales</taxon>
        <taxon>Micromonosporaceae</taxon>
        <taxon>Micromonospora</taxon>
    </lineage>
</organism>
<keyword evidence="5 6" id="KW-0560">Oxidoreductase</keyword>
<dbReference type="InterPro" id="IPR009075">
    <property type="entry name" value="AcylCo_DH/oxidase_C"/>
</dbReference>
<feature type="domain" description="Acyl-CoA oxidase/dehydrogenase middle" evidence="8">
    <location>
        <begin position="154"/>
        <end position="249"/>
    </location>
</feature>
<keyword evidence="4 6" id="KW-0274">FAD</keyword>
<evidence type="ECO:0000259" key="9">
    <source>
        <dbReference type="Pfam" id="PF02771"/>
    </source>
</evidence>
<evidence type="ECO:0000259" key="7">
    <source>
        <dbReference type="Pfam" id="PF00441"/>
    </source>
</evidence>
<evidence type="ECO:0000256" key="4">
    <source>
        <dbReference type="ARBA" id="ARBA00022827"/>
    </source>
</evidence>
<evidence type="ECO:0000313" key="10">
    <source>
        <dbReference type="EMBL" id="SCF31075.1"/>
    </source>
</evidence>
<gene>
    <name evidence="10" type="ORF">GA0074695_5441</name>
</gene>
<dbReference type="Pfam" id="PF02770">
    <property type="entry name" value="Acyl-CoA_dh_M"/>
    <property type="match status" value="1"/>
</dbReference>
<dbReference type="InterPro" id="IPR037069">
    <property type="entry name" value="AcylCoA_DH/ox_N_sf"/>
</dbReference>
<evidence type="ECO:0000256" key="2">
    <source>
        <dbReference type="ARBA" id="ARBA00009347"/>
    </source>
</evidence>
<feature type="domain" description="Acyl-CoA dehydrogenase/oxidase N-terminal" evidence="9">
    <location>
        <begin position="41"/>
        <end position="150"/>
    </location>
</feature>
<dbReference type="FunFam" id="1.10.540.10:FF:000009">
    <property type="entry name" value="Probable acyl-CoA dehydrogenase"/>
    <property type="match status" value="1"/>
</dbReference>
<dbReference type="PANTHER" id="PTHR43884:SF12">
    <property type="entry name" value="ISOVALERYL-COA DEHYDROGENASE, MITOCHONDRIAL-RELATED"/>
    <property type="match status" value="1"/>
</dbReference>
<dbReference type="EMBL" id="LT607411">
    <property type="protein sequence ID" value="SCF31075.1"/>
    <property type="molecule type" value="Genomic_DNA"/>
</dbReference>
<dbReference type="InterPro" id="IPR013786">
    <property type="entry name" value="AcylCoA_DH/ox_N"/>
</dbReference>
<dbReference type="Pfam" id="PF00441">
    <property type="entry name" value="Acyl-CoA_dh_1"/>
    <property type="match status" value="1"/>
</dbReference>
<evidence type="ECO:0000259" key="8">
    <source>
        <dbReference type="Pfam" id="PF02770"/>
    </source>
</evidence>
<feature type="domain" description="Acyl-CoA dehydrogenase/oxidase C-terminal" evidence="7">
    <location>
        <begin position="262"/>
        <end position="409"/>
    </location>
</feature>
<dbReference type="FunFam" id="1.20.140.10:FF:000001">
    <property type="entry name" value="Acyl-CoA dehydrogenase"/>
    <property type="match status" value="1"/>
</dbReference>
<dbReference type="Gene3D" id="2.40.110.10">
    <property type="entry name" value="Butyryl-CoA Dehydrogenase, subunit A, domain 2"/>
    <property type="match status" value="1"/>
</dbReference>
<dbReference type="PANTHER" id="PTHR43884">
    <property type="entry name" value="ACYL-COA DEHYDROGENASE"/>
    <property type="match status" value="1"/>
</dbReference>
<dbReference type="AlphaFoldDB" id="A0A1C4ZDV0"/>
<dbReference type="Pfam" id="PF02771">
    <property type="entry name" value="Acyl-CoA_dh_N"/>
    <property type="match status" value="1"/>
</dbReference>
<dbReference type="SUPFAM" id="SSF56645">
    <property type="entry name" value="Acyl-CoA dehydrogenase NM domain-like"/>
    <property type="match status" value="1"/>
</dbReference>
<evidence type="ECO:0000256" key="3">
    <source>
        <dbReference type="ARBA" id="ARBA00022630"/>
    </source>
</evidence>
<dbReference type="SUPFAM" id="SSF47203">
    <property type="entry name" value="Acyl-CoA dehydrogenase C-terminal domain-like"/>
    <property type="match status" value="1"/>
</dbReference>
<comment type="similarity">
    <text evidence="2 6">Belongs to the acyl-CoA dehydrogenase family.</text>
</comment>
<dbReference type="FunFam" id="2.40.110.10:FF:000002">
    <property type="entry name" value="Acyl-CoA dehydrogenase fadE12"/>
    <property type="match status" value="1"/>
</dbReference>
<keyword evidence="3 6" id="KW-0285">Flavoprotein</keyword>
<evidence type="ECO:0000256" key="6">
    <source>
        <dbReference type="RuleBase" id="RU362125"/>
    </source>
</evidence>
<dbReference type="InterPro" id="IPR036250">
    <property type="entry name" value="AcylCo_DH-like_C"/>
</dbReference>
<dbReference type="InterPro" id="IPR046373">
    <property type="entry name" value="Acyl-CoA_Oxase/DH_mid-dom_sf"/>
</dbReference>
<keyword evidence="11" id="KW-1185">Reference proteome</keyword>
<dbReference type="GO" id="GO:0050660">
    <property type="term" value="F:flavin adenine dinucleotide binding"/>
    <property type="evidence" value="ECO:0007669"/>
    <property type="project" value="InterPro"/>
</dbReference>
<dbReference type="PROSITE" id="PS00073">
    <property type="entry name" value="ACYL_COA_DH_2"/>
    <property type="match status" value="1"/>
</dbReference>
<evidence type="ECO:0000256" key="1">
    <source>
        <dbReference type="ARBA" id="ARBA00001974"/>
    </source>
</evidence>
<dbReference type="InterPro" id="IPR006091">
    <property type="entry name" value="Acyl-CoA_Oxase/DH_mid-dom"/>
</dbReference>
<dbReference type="PROSITE" id="PS00072">
    <property type="entry name" value="ACYL_COA_DH_1"/>
    <property type="match status" value="1"/>
</dbReference>
<name>A0A1C4ZDV0_MICVI</name>
<evidence type="ECO:0000313" key="11">
    <source>
        <dbReference type="Proteomes" id="UP000198242"/>
    </source>
</evidence>
<accession>A0A1C4ZDV0</accession>
<dbReference type="InterPro" id="IPR009100">
    <property type="entry name" value="AcylCoA_DH/oxidase_NM_dom_sf"/>
</dbReference>
<dbReference type="InterPro" id="IPR006089">
    <property type="entry name" value="Acyl-CoA_DH_CS"/>
</dbReference>